<feature type="domain" description="HTH araC/xylS-type" evidence="4">
    <location>
        <begin position="190"/>
        <end position="288"/>
    </location>
</feature>
<dbReference type="InterPro" id="IPR009057">
    <property type="entry name" value="Homeodomain-like_sf"/>
</dbReference>
<keyword evidence="6" id="KW-1185">Reference proteome</keyword>
<dbReference type="RefSeq" id="WP_328282092.1">
    <property type="nucleotide sequence ID" value="NZ_JARTLD010000073.1"/>
</dbReference>
<dbReference type="PANTHER" id="PTHR43280:SF2">
    <property type="entry name" value="HTH-TYPE TRANSCRIPTIONAL REGULATOR EXSA"/>
    <property type="match status" value="1"/>
</dbReference>
<reference evidence="5 6" key="1">
    <citation type="submission" date="2023-03" db="EMBL/GenBank/DDBJ databases">
        <title>Bacillus Genome Sequencing.</title>
        <authorList>
            <person name="Dunlap C."/>
        </authorList>
    </citation>
    <scope>NUCLEOTIDE SEQUENCE [LARGE SCALE GENOMIC DNA]</scope>
    <source>
        <strain evidence="5 6">NRS-52</strain>
    </source>
</reference>
<evidence type="ECO:0000256" key="3">
    <source>
        <dbReference type="ARBA" id="ARBA00023163"/>
    </source>
</evidence>
<evidence type="ECO:0000256" key="1">
    <source>
        <dbReference type="ARBA" id="ARBA00023015"/>
    </source>
</evidence>
<evidence type="ECO:0000313" key="6">
    <source>
        <dbReference type="Proteomes" id="UP001343257"/>
    </source>
</evidence>
<dbReference type="PANTHER" id="PTHR43280">
    <property type="entry name" value="ARAC-FAMILY TRANSCRIPTIONAL REGULATOR"/>
    <property type="match status" value="1"/>
</dbReference>
<evidence type="ECO:0000259" key="4">
    <source>
        <dbReference type="PROSITE" id="PS01124"/>
    </source>
</evidence>
<dbReference type="PROSITE" id="PS00041">
    <property type="entry name" value="HTH_ARAC_FAMILY_1"/>
    <property type="match status" value="1"/>
</dbReference>
<dbReference type="SUPFAM" id="SSF51182">
    <property type="entry name" value="RmlC-like cupins"/>
    <property type="match status" value="1"/>
</dbReference>
<dbReference type="InterPro" id="IPR018060">
    <property type="entry name" value="HTH_AraC"/>
</dbReference>
<organism evidence="5 6">
    <name type="scientific">Paenibacillus chibensis</name>
    <dbReference type="NCBI Taxonomy" id="59846"/>
    <lineage>
        <taxon>Bacteria</taxon>
        <taxon>Bacillati</taxon>
        <taxon>Bacillota</taxon>
        <taxon>Bacilli</taxon>
        <taxon>Bacillales</taxon>
        <taxon>Paenibacillaceae</taxon>
        <taxon>Paenibacillus</taxon>
    </lineage>
</organism>
<dbReference type="Gene3D" id="2.60.120.10">
    <property type="entry name" value="Jelly Rolls"/>
    <property type="match status" value="1"/>
</dbReference>
<keyword evidence="3" id="KW-0804">Transcription</keyword>
<evidence type="ECO:0000313" key="5">
    <source>
        <dbReference type="EMBL" id="MED5020650.1"/>
    </source>
</evidence>
<accession>A0ABU6Q0J5</accession>
<dbReference type="Pfam" id="PF12833">
    <property type="entry name" value="HTH_18"/>
    <property type="match status" value="1"/>
</dbReference>
<evidence type="ECO:0000256" key="2">
    <source>
        <dbReference type="ARBA" id="ARBA00023125"/>
    </source>
</evidence>
<dbReference type="InterPro" id="IPR014710">
    <property type="entry name" value="RmlC-like_jellyroll"/>
</dbReference>
<dbReference type="InterPro" id="IPR011051">
    <property type="entry name" value="RmlC_Cupin_sf"/>
</dbReference>
<dbReference type="EMBL" id="JARTLD010000073">
    <property type="protein sequence ID" value="MED5020650.1"/>
    <property type="molecule type" value="Genomic_DNA"/>
</dbReference>
<keyword evidence="1" id="KW-0805">Transcription regulation</keyword>
<comment type="caution">
    <text evidence="5">The sequence shown here is derived from an EMBL/GenBank/DDBJ whole genome shotgun (WGS) entry which is preliminary data.</text>
</comment>
<dbReference type="SMART" id="SM00342">
    <property type="entry name" value="HTH_ARAC"/>
    <property type="match status" value="1"/>
</dbReference>
<gene>
    <name evidence="5" type="ORF">P9847_25655</name>
</gene>
<keyword evidence="2" id="KW-0238">DNA-binding</keyword>
<protein>
    <submittedName>
        <fullName evidence="5">Helix-turn-helix domain-containing protein</fullName>
    </submittedName>
</protein>
<dbReference type="InterPro" id="IPR018062">
    <property type="entry name" value="HTH_AraC-typ_CS"/>
</dbReference>
<dbReference type="Gene3D" id="1.10.10.60">
    <property type="entry name" value="Homeodomain-like"/>
    <property type="match status" value="2"/>
</dbReference>
<name>A0ABU6Q0J5_9BACL</name>
<dbReference type="PROSITE" id="PS01124">
    <property type="entry name" value="HTH_ARAC_FAMILY_2"/>
    <property type="match status" value="1"/>
</dbReference>
<sequence length="300" mass="34217">MPSGGLFPDKLMLLDCCPEVSAYYFKEWNGFDMPFHTHDSSEIMYVIDGKCSVGLLPSGEQEAVVRLVKGGFILLDGTVPHRLLVPDACRMLNIEFRFVEREGVLPAMRELAGREIALAALFRNPAPFVVFREFHDMHQLLKSLVIELDEAGTGLRLMPQLMLAQLLIRVARLHQELAEAGSDALSTYVRQCIEFLYQNYDRVIQVKDVAEHVRLHPGYLQRVFKQKTGFSIMEYLKDYRMEKTAMLLRQTEIPVADIADYVGIGSRQYLHMLFKKHTGLTPAEYRKASRIAGSFDEGKK</sequence>
<dbReference type="SUPFAM" id="SSF46689">
    <property type="entry name" value="Homeodomain-like"/>
    <property type="match status" value="2"/>
</dbReference>
<dbReference type="Proteomes" id="UP001343257">
    <property type="component" value="Unassembled WGS sequence"/>
</dbReference>
<proteinExistence type="predicted"/>